<dbReference type="Proteomes" id="UP000182241">
    <property type="component" value="Unassembled WGS sequence"/>
</dbReference>
<evidence type="ECO:0000256" key="1">
    <source>
        <dbReference type="SAM" id="MobiDB-lite"/>
    </source>
</evidence>
<gene>
    <name evidence="2" type="ORF">SAMN04489793_0777</name>
</gene>
<dbReference type="EMBL" id="FNSA01000003">
    <property type="protein sequence ID" value="SEB77649.1"/>
    <property type="molecule type" value="Genomic_DNA"/>
</dbReference>
<evidence type="ECO:0000313" key="2">
    <source>
        <dbReference type="EMBL" id="SEB77649.1"/>
    </source>
</evidence>
<reference evidence="3" key="1">
    <citation type="submission" date="2016-10" db="EMBL/GenBank/DDBJ databases">
        <authorList>
            <person name="Varghese N."/>
            <person name="Submissions S."/>
        </authorList>
    </citation>
    <scope>NUCLEOTIDE SEQUENCE [LARGE SCALE GENOMIC DNA]</scope>
    <source>
        <strain evidence="3">DSM 44234</strain>
    </source>
</reference>
<name>A0A1H4M3Q1_TSUTY</name>
<proteinExistence type="predicted"/>
<sequence length="77" mass="8836">MFEMKPGYECRFGEWRIDRSPPRVGKACETFDKAPGLVCRAGRWRADTTPEVGEPCRPSMSDRGRGLECRGGTWRRE</sequence>
<feature type="region of interest" description="Disordered" evidence="1">
    <location>
        <begin position="50"/>
        <end position="77"/>
    </location>
</feature>
<evidence type="ECO:0000313" key="3">
    <source>
        <dbReference type="Proteomes" id="UP000182241"/>
    </source>
</evidence>
<dbReference type="AlphaFoldDB" id="A0A1H4M3Q1"/>
<feature type="compositionally biased region" description="Basic and acidic residues" evidence="1">
    <location>
        <begin position="60"/>
        <end position="77"/>
    </location>
</feature>
<organism evidence="2 3">
    <name type="scientific">Tsukamurella tyrosinosolvens</name>
    <dbReference type="NCBI Taxonomy" id="57704"/>
    <lineage>
        <taxon>Bacteria</taxon>
        <taxon>Bacillati</taxon>
        <taxon>Actinomycetota</taxon>
        <taxon>Actinomycetes</taxon>
        <taxon>Mycobacteriales</taxon>
        <taxon>Tsukamurellaceae</taxon>
        <taxon>Tsukamurella</taxon>
    </lineage>
</organism>
<protein>
    <submittedName>
        <fullName evidence="2">Uncharacterized protein</fullName>
    </submittedName>
</protein>
<accession>A0A1H4M3Q1</accession>
<keyword evidence="3" id="KW-1185">Reference proteome</keyword>